<dbReference type="NCBIfam" id="TIGR04335">
    <property type="entry name" value="AmmeMemoSam_A"/>
    <property type="match status" value="1"/>
</dbReference>
<protein>
    <submittedName>
        <fullName evidence="2">AmmeMemoRadiSam system protein A</fullName>
    </submittedName>
</protein>
<dbReference type="InterPro" id="IPR036071">
    <property type="entry name" value="AMMECR1_dom_sf"/>
</dbReference>
<comment type="caution">
    <text evidence="2">The sequence shown here is derived from an EMBL/GenBank/DDBJ whole genome shotgun (WGS) entry which is preliminary data.</text>
</comment>
<dbReference type="Gene3D" id="3.30.1490.150">
    <property type="entry name" value="Hypothetical protein ph0010, domain 2"/>
    <property type="match status" value="1"/>
</dbReference>
<dbReference type="Pfam" id="PF01871">
    <property type="entry name" value="AMMECR1"/>
    <property type="match status" value="1"/>
</dbReference>
<dbReference type="PROSITE" id="PS51112">
    <property type="entry name" value="AMMECR1"/>
    <property type="match status" value="1"/>
</dbReference>
<reference evidence="2 3" key="1">
    <citation type="submission" date="2017-09" db="EMBL/GenBank/DDBJ databases">
        <title>Depth-based differentiation of microbial function through sediment-hosted aquifers and enrichment of novel symbionts in the deep terrestrial subsurface.</title>
        <authorList>
            <person name="Probst A.J."/>
            <person name="Ladd B."/>
            <person name="Jarett J.K."/>
            <person name="Geller-Mcgrath D.E."/>
            <person name="Sieber C.M."/>
            <person name="Emerson J.B."/>
            <person name="Anantharaman K."/>
            <person name="Thomas B.C."/>
            <person name="Malmstrom R."/>
            <person name="Stieglmeier M."/>
            <person name="Klingl A."/>
            <person name="Woyke T."/>
            <person name="Ryan C.M."/>
            <person name="Banfield J.F."/>
        </authorList>
    </citation>
    <scope>NUCLEOTIDE SEQUENCE [LARGE SCALE GENOMIC DNA]</scope>
    <source>
        <strain evidence="2">CG08_land_8_20_14_0_20_45_16</strain>
    </source>
</reference>
<dbReference type="EMBL" id="PEYM01000044">
    <property type="protein sequence ID" value="PIS30912.1"/>
    <property type="molecule type" value="Genomic_DNA"/>
</dbReference>
<feature type="domain" description="AMMECR1" evidence="1">
    <location>
        <begin position="1"/>
        <end position="170"/>
    </location>
</feature>
<dbReference type="Gene3D" id="3.30.700.20">
    <property type="entry name" value="Hypothetical protein ph0010, domain 1"/>
    <property type="match status" value="1"/>
</dbReference>
<dbReference type="PANTHER" id="PTHR13016:SF0">
    <property type="entry name" value="AMME SYNDROME CANDIDATE GENE 1 PROTEIN"/>
    <property type="match status" value="1"/>
</dbReference>
<evidence type="ECO:0000259" key="1">
    <source>
        <dbReference type="PROSITE" id="PS51112"/>
    </source>
</evidence>
<gene>
    <name evidence="2" type="primary">amrA</name>
    <name evidence="2" type="ORF">COT42_02155</name>
</gene>
<dbReference type="InterPro" id="IPR002733">
    <property type="entry name" value="AMMECR1_domain"/>
</dbReference>
<dbReference type="SUPFAM" id="SSF143447">
    <property type="entry name" value="AMMECR1-like"/>
    <property type="match status" value="1"/>
</dbReference>
<dbReference type="InterPro" id="IPR027623">
    <property type="entry name" value="AmmeMemoSam_A"/>
</dbReference>
<dbReference type="InterPro" id="IPR027485">
    <property type="entry name" value="AMMECR1_N"/>
</dbReference>
<organism evidence="2 3">
    <name type="scientific">Candidatus Saganbacteria bacterium CG08_land_8_20_14_0_20_45_16</name>
    <dbReference type="NCBI Taxonomy" id="2014293"/>
    <lineage>
        <taxon>Bacteria</taxon>
        <taxon>Bacillati</taxon>
        <taxon>Saganbacteria</taxon>
    </lineage>
</organism>
<name>A0A2H0Y0F8_UNCSA</name>
<accession>A0A2H0Y0F8</accession>
<proteinExistence type="predicted"/>
<evidence type="ECO:0000313" key="3">
    <source>
        <dbReference type="Proteomes" id="UP000231343"/>
    </source>
</evidence>
<evidence type="ECO:0000313" key="2">
    <source>
        <dbReference type="EMBL" id="PIS30912.1"/>
    </source>
</evidence>
<sequence length="170" mass="19254">MTEHPLVRLARQTITIYLKEKKIVSPPQELISEMKERAGVFVSLHRHHALRGCIGTFLPTTDNVAQEIIRNAIEAATRDPRFLPMRADEIEGLEISVDLLDAPEKVALIKDLDAKEYGVIVKSRSRRGLLLPSLPGVNTPEEQIKICRQKAGINDSAPVELFRFKVRRFH</sequence>
<dbReference type="AlphaFoldDB" id="A0A2H0Y0F8"/>
<dbReference type="PANTHER" id="PTHR13016">
    <property type="entry name" value="AMMECR1 HOMOLOG"/>
    <property type="match status" value="1"/>
</dbReference>
<dbReference type="Proteomes" id="UP000231343">
    <property type="component" value="Unassembled WGS sequence"/>
</dbReference>
<dbReference type="InterPro" id="IPR023473">
    <property type="entry name" value="AMMECR1"/>
</dbReference>